<dbReference type="PANTHER" id="PTHR30600">
    <property type="entry name" value="CYTOCHROME C PEROXIDASE-RELATED"/>
    <property type="match status" value="1"/>
</dbReference>
<dbReference type="GO" id="GO:0020037">
    <property type="term" value="F:heme binding"/>
    <property type="evidence" value="ECO:0007669"/>
    <property type="project" value="InterPro"/>
</dbReference>
<dbReference type="RefSeq" id="WP_062761501.1">
    <property type="nucleotide sequence ID" value="NZ_CP121045.1"/>
</dbReference>
<comment type="cofactor">
    <cofactor evidence="8">
        <name>heme</name>
        <dbReference type="ChEBI" id="CHEBI:30413"/>
    </cofactor>
    <text evidence="8">Binds 2 heme groups.</text>
</comment>
<dbReference type="GO" id="GO:0046872">
    <property type="term" value="F:metal ion binding"/>
    <property type="evidence" value="ECO:0007669"/>
    <property type="project" value="UniProtKB-KW"/>
</dbReference>
<evidence type="ECO:0000256" key="3">
    <source>
        <dbReference type="ARBA" id="ARBA00022723"/>
    </source>
</evidence>
<dbReference type="PANTHER" id="PTHR30600:SF14">
    <property type="entry name" value="CYTOCHROME C PEROXIDASE"/>
    <property type="match status" value="1"/>
</dbReference>
<dbReference type="InterPro" id="IPR009056">
    <property type="entry name" value="Cyt_c-like_dom"/>
</dbReference>
<reference evidence="11 12" key="1">
    <citation type="submission" date="2015-12" db="EMBL/GenBank/DDBJ databases">
        <title>Genome sequence of Tistrella mobilis MCCC 1A02139.</title>
        <authorList>
            <person name="Lu L."/>
            <person name="Lai Q."/>
            <person name="Shao Z."/>
            <person name="Qian P."/>
        </authorList>
    </citation>
    <scope>NUCLEOTIDE SEQUENCE [LARGE SCALE GENOMIC DNA]</scope>
    <source>
        <strain evidence="11 12">MCCC 1A02139</strain>
    </source>
</reference>
<feature type="domain" description="Cytochrome c" evidence="10">
    <location>
        <begin position="210"/>
        <end position="362"/>
    </location>
</feature>
<dbReference type="GeneID" id="97244166"/>
<feature type="binding site" description="axial binding residue" evidence="9">
    <location>
        <position position="77"/>
    </location>
    <ligand>
        <name>heme c</name>
        <dbReference type="ChEBI" id="CHEBI:61717"/>
        <label>1</label>
    </ligand>
    <ligandPart>
        <name>Fe</name>
        <dbReference type="ChEBI" id="CHEBI:18248"/>
    </ligandPart>
</feature>
<keyword evidence="6" id="KW-0560">Oxidoreductase</keyword>
<feature type="binding site" description="axial binding residue" evidence="9">
    <location>
        <position position="230"/>
    </location>
    <ligand>
        <name>heme c</name>
        <dbReference type="ChEBI" id="CHEBI:61717"/>
        <label>2</label>
    </ligand>
    <ligandPart>
        <name>Fe</name>
        <dbReference type="ChEBI" id="CHEBI:18248"/>
    </ligandPart>
</feature>
<dbReference type="InterPro" id="IPR036909">
    <property type="entry name" value="Cyt_c-like_dom_sf"/>
</dbReference>
<keyword evidence="4" id="KW-0732">Signal</keyword>
<sequence>MIRRLLALTMVWLAVAWLAVVGGARAEGWVWDLPAHVPPPRVPADNPMTPAKVDLGRQLFHDPRLSGNGRLACSGCHLQALGFADGRAHPVGATGDVVRRNAQGLANVAWNASLTWANPALVTLEAQMAVPLFGTDPVEMGLTDANRETVLNRFRSDPEMVAAFRTAFPEMAAPVSLTSIIRAIAAYERSLVSFSSRYDRWLAGEESFTEAERRGHDLFFGEKAECHHCHGSFNFNDQVVHARSRVVDRVFHNTGLYDLDGAGAYPATDRGLIEMTGRAGDMGAFRAPSLRNVAVTAPYMHDGSVGTLEEVLEIYAAGGRQITGGADAGDGRRNPWKSDLIVRIDLDARDRADIVAFLKTLTDAQFLTDPRHAAPQD</sequence>
<dbReference type="InterPro" id="IPR051395">
    <property type="entry name" value="Cytochrome_c_Peroxidase/MauG"/>
</dbReference>
<comment type="subcellular location">
    <subcellularLocation>
        <location evidence="1">Periplasm</location>
    </subcellularLocation>
</comment>
<evidence type="ECO:0000313" key="12">
    <source>
        <dbReference type="Proteomes" id="UP000075787"/>
    </source>
</evidence>
<feature type="binding site" description="covalent" evidence="8">
    <location>
        <position position="229"/>
    </location>
    <ligand>
        <name>heme c</name>
        <dbReference type="ChEBI" id="CHEBI:61717"/>
        <label>2</label>
    </ligand>
</feature>
<keyword evidence="11" id="KW-0575">Peroxidase</keyword>
<keyword evidence="2 8" id="KW-0349">Heme</keyword>
<gene>
    <name evidence="11" type="ORF">AUP44_20070</name>
</gene>
<comment type="PTM">
    <text evidence="8">Binds 2 heme groups per subunit.</text>
</comment>
<dbReference type="Proteomes" id="UP000075787">
    <property type="component" value="Unassembled WGS sequence"/>
</dbReference>
<feature type="binding site" description="covalent" evidence="8">
    <location>
        <position position="73"/>
    </location>
    <ligand>
        <name>heme c</name>
        <dbReference type="ChEBI" id="CHEBI:61717"/>
        <label>1</label>
    </ligand>
</feature>
<evidence type="ECO:0000256" key="9">
    <source>
        <dbReference type="PIRSR" id="PIRSR000294-2"/>
    </source>
</evidence>
<dbReference type="InterPro" id="IPR023929">
    <property type="entry name" value="MbnH-like"/>
</dbReference>
<organism evidence="11 12">
    <name type="scientific">Tistrella mobilis</name>
    <dbReference type="NCBI Taxonomy" id="171437"/>
    <lineage>
        <taxon>Bacteria</taxon>
        <taxon>Pseudomonadati</taxon>
        <taxon>Pseudomonadota</taxon>
        <taxon>Alphaproteobacteria</taxon>
        <taxon>Geminicoccales</taxon>
        <taxon>Geminicoccaceae</taxon>
        <taxon>Tistrella</taxon>
    </lineage>
</organism>
<dbReference type="EMBL" id="LPZR01000022">
    <property type="protein sequence ID" value="KYO57454.1"/>
    <property type="molecule type" value="Genomic_DNA"/>
</dbReference>
<evidence type="ECO:0000256" key="2">
    <source>
        <dbReference type="ARBA" id="ARBA00022617"/>
    </source>
</evidence>
<protein>
    <submittedName>
        <fullName evidence="11">Cytochrome-c peroxidase</fullName>
    </submittedName>
</protein>
<evidence type="ECO:0000256" key="7">
    <source>
        <dbReference type="ARBA" id="ARBA00023004"/>
    </source>
</evidence>
<dbReference type="Gene3D" id="1.10.760.10">
    <property type="entry name" value="Cytochrome c-like domain"/>
    <property type="match status" value="2"/>
</dbReference>
<dbReference type="Pfam" id="PF21419">
    <property type="entry name" value="RoxA-like_Cyt-c"/>
    <property type="match status" value="1"/>
</dbReference>
<keyword evidence="7 9" id="KW-0408">Iron</keyword>
<proteinExistence type="predicted"/>
<dbReference type="NCBIfam" id="TIGR04039">
    <property type="entry name" value="MXAN_0977_Heme2"/>
    <property type="match status" value="1"/>
</dbReference>
<dbReference type="OrthoDB" id="9805202at2"/>
<dbReference type="InterPro" id="IPR004852">
    <property type="entry name" value="Di-haem_cyt_c_peroxidsae"/>
</dbReference>
<accession>A0A162LWZ7</accession>
<keyword evidence="5" id="KW-0574">Periplasm</keyword>
<dbReference type="InterPro" id="IPR026259">
    <property type="entry name" value="MauG/Cytc_peroxidase"/>
</dbReference>
<feature type="binding site" description="covalent" evidence="8">
    <location>
        <position position="76"/>
    </location>
    <ligand>
        <name>heme c</name>
        <dbReference type="ChEBI" id="CHEBI:61717"/>
        <label>1</label>
    </ligand>
</feature>
<dbReference type="GO" id="GO:0042597">
    <property type="term" value="C:periplasmic space"/>
    <property type="evidence" value="ECO:0007669"/>
    <property type="project" value="UniProtKB-SubCell"/>
</dbReference>
<evidence type="ECO:0000256" key="5">
    <source>
        <dbReference type="ARBA" id="ARBA00022764"/>
    </source>
</evidence>
<evidence type="ECO:0000256" key="6">
    <source>
        <dbReference type="ARBA" id="ARBA00023002"/>
    </source>
</evidence>
<dbReference type="Pfam" id="PF03150">
    <property type="entry name" value="CCP_MauG"/>
    <property type="match status" value="1"/>
</dbReference>
<dbReference type="GO" id="GO:0009055">
    <property type="term" value="F:electron transfer activity"/>
    <property type="evidence" value="ECO:0007669"/>
    <property type="project" value="InterPro"/>
</dbReference>
<comment type="caution">
    <text evidence="11">The sequence shown here is derived from an EMBL/GenBank/DDBJ whole genome shotgun (WGS) entry which is preliminary data.</text>
</comment>
<name>A0A162LWZ7_9PROT</name>
<feature type="binding site" description="covalent" evidence="8">
    <location>
        <position position="226"/>
    </location>
    <ligand>
        <name>heme c</name>
        <dbReference type="ChEBI" id="CHEBI:61717"/>
        <label>2</label>
    </ligand>
</feature>
<dbReference type="SUPFAM" id="SSF46626">
    <property type="entry name" value="Cytochrome c"/>
    <property type="match status" value="2"/>
</dbReference>
<keyword evidence="3 9" id="KW-0479">Metal-binding</keyword>
<dbReference type="PIRSF" id="PIRSF000294">
    <property type="entry name" value="Cytochrome-c_peroxidase"/>
    <property type="match status" value="1"/>
</dbReference>
<evidence type="ECO:0000256" key="4">
    <source>
        <dbReference type="ARBA" id="ARBA00022729"/>
    </source>
</evidence>
<dbReference type="PROSITE" id="PS51007">
    <property type="entry name" value="CYTC"/>
    <property type="match status" value="1"/>
</dbReference>
<evidence type="ECO:0000313" key="11">
    <source>
        <dbReference type="EMBL" id="KYO57454.1"/>
    </source>
</evidence>
<dbReference type="AlphaFoldDB" id="A0A162LWZ7"/>
<evidence type="ECO:0000259" key="10">
    <source>
        <dbReference type="PROSITE" id="PS51007"/>
    </source>
</evidence>
<dbReference type="GO" id="GO:0004130">
    <property type="term" value="F:cytochrome-c peroxidase activity"/>
    <property type="evidence" value="ECO:0007669"/>
    <property type="project" value="TreeGrafter"/>
</dbReference>
<evidence type="ECO:0000256" key="8">
    <source>
        <dbReference type="PIRSR" id="PIRSR000294-1"/>
    </source>
</evidence>
<evidence type="ECO:0000256" key="1">
    <source>
        <dbReference type="ARBA" id="ARBA00004418"/>
    </source>
</evidence>